<dbReference type="PRINTS" id="PR00344">
    <property type="entry name" value="BCTRLSENSOR"/>
</dbReference>
<dbReference type="PROSITE" id="PS50109">
    <property type="entry name" value="HIS_KIN"/>
    <property type="match status" value="1"/>
</dbReference>
<keyword evidence="3" id="KW-0808">Transferase</keyword>
<reference evidence="3" key="1">
    <citation type="submission" date="2019-08" db="EMBL/GenBank/DDBJ databases">
        <authorList>
            <person name="Kucharzyk K."/>
            <person name="Murdoch R.W."/>
            <person name="Higgins S."/>
            <person name="Loffler F."/>
        </authorList>
    </citation>
    <scope>NUCLEOTIDE SEQUENCE</scope>
</reference>
<dbReference type="AlphaFoldDB" id="A0A645I1J0"/>
<proteinExistence type="predicted"/>
<dbReference type="InterPro" id="IPR036890">
    <property type="entry name" value="HATPase_C_sf"/>
</dbReference>
<protein>
    <submittedName>
        <fullName evidence="3">Sensor histidine kinase ResE</fullName>
        <ecNumber evidence="3">2.7.13.3</ecNumber>
    </submittedName>
</protein>
<dbReference type="Pfam" id="PF02518">
    <property type="entry name" value="HATPase_c"/>
    <property type="match status" value="1"/>
</dbReference>
<evidence type="ECO:0000259" key="2">
    <source>
        <dbReference type="PROSITE" id="PS50109"/>
    </source>
</evidence>
<gene>
    <name evidence="3" type="primary">resE_50</name>
    <name evidence="3" type="ORF">SDC9_192177</name>
</gene>
<dbReference type="InterPro" id="IPR005467">
    <property type="entry name" value="His_kinase_dom"/>
</dbReference>
<feature type="domain" description="Histidine kinase" evidence="2">
    <location>
        <begin position="1"/>
        <end position="95"/>
    </location>
</feature>
<evidence type="ECO:0000256" key="1">
    <source>
        <dbReference type="ARBA" id="ARBA00022553"/>
    </source>
</evidence>
<evidence type="ECO:0000313" key="3">
    <source>
        <dbReference type="EMBL" id="MPN44612.1"/>
    </source>
</evidence>
<comment type="caution">
    <text evidence="3">The sequence shown here is derived from an EMBL/GenBank/DDBJ whole genome shotgun (WGS) entry which is preliminary data.</text>
</comment>
<keyword evidence="1" id="KW-0597">Phosphoprotein</keyword>
<dbReference type="GO" id="GO:0000155">
    <property type="term" value="F:phosphorelay sensor kinase activity"/>
    <property type="evidence" value="ECO:0007669"/>
    <property type="project" value="TreeGrafter"/>
</dbReference>
<dbReference type="InterPro" id="IPR004358">
    <property type="entry name" value="Sig_transdc_His_kin-like_C"/>
</dbReference>
<dbReference type="SUPFAM" id="SSF55874">
    <property type="entry name" value="ATPase domain of HSP90 chaperone/DNA topoisomerase II/histidine kinase"/>
    <property type="match status" value="1"/>
</dbReference>
<dbReference type="EC" id="2.7.13.3" evidence="3"/>
<sequence length="95" mass="10637">MNYTGADKTVMVHQTVSGDQVMIEVTDTGEGMEQENLPYIWNRYYKIDKNHKRAVTGTGLGLSIVKKIIELHHGSYGVCSEVGKGSTFWFALNIQ</sequence>
<dbReference type="PANTHER" id="PTHR43547">
    <property type="entry name" value="TWO-COMPONENT HISTIDINE KINASE"/>
    <property type="match status" value="1"/>
</dbReference>
<accession>A0A645I1J0</accession>
<dbReference type="InterPro" id="IPR003594">
    <property type="entry name" value="HATPase_dom"/>
</dbReference>
<organism evidence="3">
    <name type="scientific">bioreactor metagenome</name>
    <dbReference type="NCBI Taxonomy" id="1076179"/>
    <lineage>
        <taxon>unclassified sequences</taxon>
        <taxon>metagenomes</taxon>
        <taxon>ecological metagenomes</taxon>
    </lineage>
</organism>
<keyword evidence="3" id="KW-0418">Kinase</keyword>
<dbReference type="Gene3D" id="3.30.565.10">
    <property type="entry name" value="Histidine kinase-like ATPase, C-terminal domain"/>
    <property type="match status" value="1"/>
</dbReference>
<dbReference type="SMART" id="SM00387">
    <property type="entry name" value="HATPase_c"/>
    <property type="match status" value="1"/>
</dbReference>
<dbReference type="EMBL" id="VSSQ01103860">
    <property type="protein sequence ID" value="MPN44612.1"/>
    <property type="molecule type" value="Genomic_DNA"/>
</dbReference>
<name>A0A645I1J0_9ZZZZ</name>
<dbReference type="PANTHER" id="PTHR43547:SF2">
    <property type="entry name" value="HYBRID SIGNAL TRANSDUCTION HISTIDINE KINASE C"/>
    <property type="match status" value="1"/>
</dbReference>